<dbReference type="SMART" id="SM00822">
    <property type="entry name" value="PKS_KR"/>
    <property type="match status" value="1"/>
</dbReference>
<evidence type="ECO:0000256" key="3">
    <source>
        <dbReference type="ARBA" id="ARBA00023002"/>
    </source>
</evidence>
<keyword evidence="7" id="KW-1185">Reference proteome</keyword>
<proteinExistence type="inferred from homology"/>
<dbReference type="AlphaFoldDB" id="A0A1I6BFN0"/>
<dbReference type="RefSeq" id="WP_092678431.1">
    <property type="nucleotide sequence ID" value="NZ_FOXS01000008.1"/>
</dbReference>
<dbReference type="InterPro" id="IPR002347">
    <property type="entry name" value="SDR_fam"/>
</dbReference>
<sequence>MNRLQNKVAVITGGNSGIGFATAQEFIVQGAHVVITGRNPQAVQEAAAQLGNQAVGIVSDTASMADVLKIADQVQAHHARIDVLFVNAGVAFVAPIAQVDEAFFDEQFNINVKGAYFTIQQLLPLFNDHGSIILNSSVATHLGGAGSSVYSATKAALTTLSRTLSTELLERNIRVNVISPGPIVTPIMSKMGMSAEQQEQATQAYTQQVPMKRYGQPQEIATVATFFASDDSSFVTGVEIIAAGGLGTL</sequence>
<dbReference type="Gene3D" id="3.40.50.720">
    <property type="entry name" value="NAD(P)-binding Rossmann-like Domain"/>
    <property type="match status" value="1"/>
</dbReference>
<comment type="similarity">
    <text evidence="1">Belongs to the short-chain dehydrogenases/reductases (SDR) family.</text>
</comment>
<evidence type="ECO:0000256" key="2">
    <source>
        <dbReference type="ARBA" id="ARBA00022797"/>
    </source>
</evidence>
<dbReference type="PROSITE" id="PS00061">
    <property type="entry name" value="ADH_SHORT"/>
    <property type="match status" value="1"/>
</dbReference>
<organism evidence="6 7">
    <name type="scientific">Hymenobacter arizonensis</name>
    <name type="common">Siccationidurans arizonensis</name>
    <dbReference type="NCBI Taxonomy" id="1227077"/>
    <lineage>
        <taxon>Bacteria</taxon>
        <taxon>Pseudomonadati</taxon>
        <taxon>Bacteroidota</taxon>
        <taxon>Cytophagia</taxon>
        <taxon>Cytophagales</taxon>
        <taxon>Hymenobacteraceae</taxon>
        <taxon>Hymenobacter</taxon>
    </lineage>
</organism>
<dbReference type="Proteomes" id="UP000199029">
    <property type="component" value="Unassembled WGS sequence"/>
</dbReference>
<keyword evidence="3" id="KW-0560">Oxidoreductase</keyword>
<protein>
    <submittedName>
        <fullName evidence="6">NAD(P)-dependent dehydrogenase, short-chain alcohol dehydrogenase family</fullName>
    </submittedName>
</protein>
<dbReference type="GO" id="GO:0016491">
    <property type="term" value="F:oxidoreductase activity"/>
    <property type="evidence" value="ECO:0007669"/>
    <property type="project" value="UniProtKB-KW"/>
</dbReference>
<accession>A0A1I6BFN0</accession>
<evidence type="ECO:0000256" key="4">
    <source>
        <dbReference type="ARBA" id="ARBA00023027"/>
    </source>
</evidence>
<gene>
    <name evidence="6" type="ORF">SAMN04515668_4462</name>
</gene>
<dbReference type="InterPro" id="IPR036291">
    <property type="entry name" value="NAD(P)-bd_dom_sf"/>
</dbReference>
<dbReference type="FunFam" id="3.40.50.720:FF:000084">
    <property type="entry name" value="Short-chain dehydrogenase reductase"/>
    <property type="match status" value="1"/>
</dbReference>
<dbReference type="InterPro" id="IPR020904">
    <property type="entry name" value="Sc_DH/Rdtase_CS"/>
</dbReference>
<dbReference type="InterPro" id="IPR057326">
    <property type="entry name" value="KR_dom"/>
</dbReference>
<name>A0A1I6BFN0_HYMAR</name>
<evidence type="ECO:0000259" key="5">
    <source>
        <dbReference type="SMART" id="SM00822"/>
    </source>
</evidence>
<dbReference type="STRING" id="1227077.SAMN04515668_4462"/>
<evidence type="ECO:0000313" key="7">
    <source>
        <dbReference type="Proteomes" id="UP000199029"/>
    </source>
</evidence>
<reference evidence="7" key="1">
    <citation type="submission" date="2016-10" db="EMBL/GenBank/DDBJ databases">
        <authorList>
            <person name="Varghese N."/>
            <person name="Submissions S."/>
        </authorList>
    </citation>
    <scope>NUCLEOTIDE SEQUENCE [LARGE SCALE GENOMIC DNA]</scope>
    <source>
        <strain evidence="7">OR362-8,ATCC BAA-1266,JCM 13504</strain>
    </source>
</reference>
<dbReference type="PANTHER" id="PTHR43943:SF17">
    <property type="entry name" value="3-PHENYLPROPIONATE-DIHYDRODIOL_CINNAMIC ACID-DIHYDRODIOL DEHYDROGENASE"/>
    <property type="match status" value="1"/>
</dbReference>
<dbReference type="OrthoDB" id="9804104at2"/>
<evidence type="ECO:0000256" key="1">
    <source>
        <dbReference type="ARBA" id="ARBA00006484"/>
    </source>
</evidence>
<dbReference type="PANTHER" id="PTHR43943">
    <property type="entry name" value="DEHYDROGENASE/REDUCTASE (SDR FAMILY) MEMBER 4"/>
    <property type="match status" value="1"/>
</dbReference>
<keyword evidence="4" id="KW-0520">NAD</keyword>
<dbReference type="Pfam" id="PF13561">
    <property type="entry name" value="adh_short_C2"/>
    <property type="match status" value="1"/>
</dbReference>
<feature type="domain" description="Ketoreductase" evidence="5">
    <location>
        <begin position="7"/>
        <end position="181"/>
    </location>
</feature>
<keyword evidence="2" id="KW-0058">Aromatic hydrocarbons catabolism</keyword>
<dbReference type="CDD" id="cd05233">
    <property type="entry name" value="SDR_c"/>
    <property type="match status" value="1"/>
</dbReference>
<dbReference type="SUPFAM" id="SSF51735">
    <property type="entry name" value="NAD(P)-binding Rossmann-fold domains"/>
    <property type="match status" value="1"/>
</dbReference>
<dbReference type="EMBL" id="FOXS01000008">
    <property type="protein sequence ID" value="SFQ79587.1"/>
    <property type="molecule type" value="Genomic_DNA"/>
</dbReference>
<dbReference type="PRINTS" id="PR00081">
    <property type="entry name" value="GDHRDH"/>
</dbReference>
<evidence type="ECO:0000313" key="6">
    <source>
        <dbReference type="EMBL" id="SFQ79587.1"/>
    </source>
</evidence>
<dbReference type="PRINTS" id="PR00080">
    <property type="entry name" value="SDRFAMILY"/>
</dbReference>